<evidence type="ECO:0000256" key="9">
    <source>
        <dbReference type="RuleBase" id="RU361166"/>
    </source>
</evidence>
<comment type="similarity">
    <text evidence="2 8 9">Belongs to the glycosyl hydrolase 9 (cellulase E) family.</text>
</comment>
<keyword evidence="4 9" id="KW-0136">Cellulose degradation</keyword>
<keyword evidence="9" id="KW-0732">Signal</keyword>
<accession>A0A2N9HYV4</accession>
<dbReference type="AlphaFoldDB" id="A0A2N9HYV4"/>
<dbReference type="GO" id="GO:0008810">
    <property type="term" value="F:cellulase activity"/>
    <property type="evidence" value="ECO:0007669"/>
    <property type="project" value="UniProtKB-EC"/>
</dbReference>
<keyword evidence="7 8" id="KW-0624">Polysaccharide degradation</keyword>
<dbReference type="Pfam" id="PF00759">
    <property type="entry name" value="Glyco_hydro_9"/>
    <property type="match status" value="1"/>
</dbReference>
<dbReference type="PANTHER" id="PTHR22298">
    <property type="entry name" value="ENDO-1,4-BETA-GLUCANASE"/>
    <property type="match status" value="1"/>
</dbReference>
<dbReference type="EMBL" id="OIVN01004357">
    <property type="protein sequence ID" value="SPD16910.1"/>
    <property type="molecule type" value="Genomic_DNA"/>
</dbReference>
<feature type="signal peptide" evidence="9">
    <location>
        <begin position="1"/>
        <end position="28"/>
    </location>
</feature>
<dbReference type="InterPro" id="IPR001701">
    <property type="entry name" value="Glyco_hydro_9"/>
</dbReference>
<name>A0A2N9HYV4_FAGSY</name>
<dbReference type="PROSITE" id="PS00592">
    <property type="entry name" value="GH9_2"/>
    <property type="match status" value="1"/>
</dbReference>
<dbReference type="GO" id="GO:0030245">
    <property type="term" value="P:cellulose catabolic process"/>
    <property type="evidence" value="ECO:0007669"/>
    <property type="project" value="UniProtKB-KW"/>
</dbReference>
<sequence length="504" mass="55138">MGSKCNAFPSLLVLAGTIMMMVATGAMAASIDYADALSKSILFFEGQRSGKLPSNQRMTWRKDSALRDGSDIGMDLVGGYYDAGDNVKFNFPMAFTVTTLAWSVIEFGQSMGSEQQNALDAVRWGSDYLLKSTSVPDVVVGVVGDPNGDHSCWERPEDMDTPRTTYVVNKTSPGTEVAAETAAALAASSIAFRGSDDKYSEQLLARARQVFDFADKYQGSYNTSIGPGACPFYCDFSGYVDELLWGAAWLYKATNEDYYWNYLKRNINHLEFITPLDINGNPFVGAGYFEFGWDSKTAGINVLVSQRLMNDPSNADPFVSNADKFVCSILPDSPTKSVSYSPGGLLFKPGGSNMQHATSLSFLLIVYARYMRDAKKEVHCDNVVANPDMLIKVAKGQTDYILGNNPLGMSYMVGFGQKFPQKIHHRGSTLPSIDSHPQHMGCRDGDQYFKSDKPNINELTGALVGGPAEDDSFKDTRLDVSQSEPTTYLNSPFVGVLAYFKASP</sequence>
<dbReference type="EC" id="3.2.1.4" evidence="9"/>
<feature type="chain" id="PRO_5014489471" description="Endoglucanase" evidence="9">
    <location>
        <begin position="29"/>
        <end position="504"/>
    </location>
</feature>
<keyword evidence="6 8" id="KW-0326">Glycosidase</keyword>
<keyword evidence="3 8" id="KW-0378">Hydrolase</keyword>
<evidence type="ECO:0000256" key="7">
    <source>
        <dbReference type="ARBA" id="ARBA00023326"/>
    </source>
</evidence>
<evidence type="ECO:0000256" key="1">
    <source>
        <dbReference type="ARBA" id="ARBA00000966"/>
    </source>
</evidence>
<dbReference type="SUPFAM" id="SSF48208">
    <property type="entry name" value="Six-hairpin glycosidases"/>
    <property type="match status" value="1"/>
</dbReference>
<proteinExistence type="inferred from homology"/>
<evidence type="ECO:0000256" key="3">
    <source>
        <dbReference type="ARBA" id="ARBA00022801"/>
    </source>
</evidence>
<evidence type="ECO:0000259" key="10">
    <source>
        <dbReference type="Pfam" id="PF00759"/>
    </source>
</evidence>
<evidence type="ECO:0000256" key="5">
    <source>
        <dbReference type="ARBA" id="ARBA00023277"/>
    </source>
</evidence>
<dbReference type="InterPro" id="IPR018221">
    <property type="entry name" value="Glyco_hydro_9_His_AS"/>
</dbReference>
<evidence type="ECO:0000313" key="11">
    <source>
        <dbReference type="EMBL" id="SPD16910.1"/>
    </source>
</evidence>
<dbReference type="InterPro" id="IPR012341">
    <property type="entry name" value="6hp_glycosidase-like_sf"/>
</dbReference>
<evidence type="ECO:0000256" key="6">
    <source>
        <dbReference type="ARBA" id="ARBA00023295"/>
    </source>
</evidence>
<reference evidence="11" key="1">
    <citation type="submission" date="2018-02" db="EMBL/GenBank/DDBJ databases">
        <authorList>
            <person name="Cohen D.B."/>
            <person name="Kent A.D."/>
        </authorList>
    </citation>
    <scope>NUCLEOTIDE SEQUENCE</scope>
</reference>
<gene>
    <name evidence="11" type="ORF">FSB_LOCUS44792</name>
</gene>
<feature type="domain" description="Glycoside hydrolase family 9" evidence="10">
    <location>
        <begin position="33"/>
        <end position="497"/>
    </location>
</feature>
<dbReference type="FunFam" id="1.50.10.10:FF:000020">
    <property type="entry name" value="Endoglucanase"/>
    <property type="match status" value="1"/>
</dbReference>
<dbReference type="Gene3D" id="1.50.10.10">
    <property type="match status" value="1"/>
</dbReference>
<evidence type="ECO:0000256" key="4">
    <source>
        <dbReference type="ARBA" id="ARBA00023001"/>
    </source>
</evidence>
<protein>
    <recommendedName>
        <fullName evidence="9">Endoglucanase</fullName>
        <ecNumber evidence="9">3.2.1.4</ecNumber>
    </recommendedName>
</protein>
<dbReference type="InterPro" id="IPR008928">
    <property type="entry name" value="6-hairpin_glycosidase_sf"/>
</dbReference>
<feature type="active site" evidence="8">
    <location>
        <position position="424"/>
    </location>
</feature>
<organism evidence="11">
    <name type="scientific">Fagus sylvatica</name>
    <name type="common">Beechnut</name>
    <dbReference type="NCBI Taxonomy" id="28930"/>
    <lineage>
        <taxon>Eukaryota</taxon>
        <taxon>Viridiplantae</taxon>
        <taxon>Streptophyta</taxon>
        <taxon>Embryophyta</taxon>
        <taxon>Tracheophyta</taxon>
        <taxon>Spermatophyta</taxon>
        <taxon>Magnoliopsida</taxon>
        <taxon>eudicotyledons</taxon>
        <taxon>Gunneridae</taxon>
        <taxon>Pentapetalae</taxon>
        <taxon>rosids</taxon>
        <taxon>fabids</taxon>
        <taxon>Fagales</taxon>
        <taxon>Fagaceae</taxon>
        <taxon>Fagus</taxon>
    </lineage>
</organism>
<comment type="catalytic activity">
    <reaction evidence="1 9">
        <text>Endohydrolysis of (1-&gt;4)-beta-D-glucosidic linkages in cellulose, lichenin and cereal beta-D-glucans.</text>
        <dbReference type="EC" id="3.2.1.4"/>
    </reaction>
</comment>
<evidence type="ECO:0000256" key="8">
    <source>
        <dbReference type="PROSITE-ProRule" id="PRU10059"/>
    </source>
</evidence>
<evidence type="ECO:0000256" key="2">
    <source>
        <dbReference type="ARBA" id="ARBA00007072"/>
    </source>
</evidence>
<keyword evidence="5 8" id="KW-0119">Carbohydrate metabolism</keyword>